<dbReference type="Proteomes" id="UP000215002">
    <property type="component" value="Chromosome"/>
</dbReference>
<sequence length="473" mass="53256">MKKLSLFILGIYLSLSALGQSAREVKLPRVDQRVELLSIVFRLAGNPEYNTTDNVNYVKQIHQHFDQFTDHPLIKFAKSLRDSSGIGYDAVMSMAVHLKQPPSLDAIGAFSVGLPDKRWNVATSEKFVSLLKQFYKDAGCKAFFKAQASAYATAEDRFLELFKNLDVNWYYKFFGKSPDESFNIIIGLGNGGSNYGPHLNLPGQQKKVYAIIGSGTFDSTGAPVYGIASYLPTLIHEFNHSFINYLGDDYEQQLRGPGEIIYKKEAAKMGRQAYGEWKTMMNEALVRAAVIRYLYAHETDTLIADKELKQQLARGFVWMRPLVNLLGQYEKQRASYPSLESFMPQIVKFYAGVAQNINTYDDDYLRHCAQLLSVEPFKKGDSSVNAGITEITFNFDKRLDGVRYFFGPGKKGAGHYPKPLGFRFANDNKSIVMKVALQPNTEYQVSIAGSMMRTDDGYAVQNTMVEFKTGEAH</sequence>
<evidence type="ECO:0000313" key="3">
    <source>
        <dbReference type="Proteomes" id="UP000215002"/>
    </source>
</evidence>
<name>A0A223NQQ9_9SPHI</name>
<dbReference type="KEGG" id="muc:MuYL_0342"/>
<reference evidence="2 3" key="1">
    <citation type="submission" date="2017-08" db="EMBL/GenBank/DDBJ databases">
        <title>Complete genome sequence of Mucilaginibacter sp. strain BJC16-A31.</title>
        <authorList>
            <consortium name="Henan University of Science and Technology"/>
            <person name="You X."/>
        </authorList>
    </citation>
    <scope>NUCLEOTIDE SEQUENCE [LARGE SCALE GENOMIC DNA]</scope>
    <source>
        <strain evidence="2 3">BJC16-A31</strain>
    </source>
</reference>
<dbReference type="OrthoDB" id="6402335at2"/>
<feature type="chain" id="PRO_5012940060" description="DUF4932 domain-containing protein" evidence="1">
    <location>
        <begin position="20"/>
        <end position="473"/>
    </location>
</feature>
<evidence type="ECO:0008006" key="4">
    <source>
        <dbReference type="Google" id="ProtNLM"/>
    </source>
</evidence>
<evidence type="ECO:0000256" key="1">
    <source>
        <dbReference type="SAM" id="SignalP"/>
    </source>
</evidence>
<dbReference type="RefSeq" id="WP_094568870.1">
    <property type="nucleotide sequence ID" value="NZ_CP022743.1"/>
</dbReference>
<dbReference type="AlphaFoldDB" id="A0A223NQQ9"/>
<evidence type="ECO:0000313" key="2">
    <source>
        <dbReference type="EMBL" id="ASU32245.1"/>
    </source>
</evidence>
<dbReference type="EMBL" id="CP022743">
    <property type="protein sequence ID" value="ASU32245.1"/>
    <property type="molecule type" value="Genomic_DNA"/>
</dbReference>
<keyword evidence="1" id="KW-0732">Signal</keyword>
<organism evidence="2 3">
    <name type="scientific">Mucilaginibacter xinganensis</name>
    <dbReference type="NCBI Taxonomy" id="1234841"/>
    <lineage>
        <taxon>Bacteria</taxon>
        <taxon>Pseudomonadati</taxon>
        <taxon>Bacteroidota</taxon>
        <taxon>Sphingobacteriia</taxon>
        <taxon>Sphingobacteriales</taxon>
        <taxon>Sphingobacteriaceae</taxon>
        <taxon>Mucilaginibacter</taxon>
    </lineage>
</organism>
<gene>
    <name evidence="2" type="ORF">MuYL_0342</name>
</gene>
<accession>A0A223NQQ9</accession>
<proteinExistence type="predicted"/>
<dbReference type="InterPro" id="IPR032560">
    <property type="entry name" value="DUF4932"/>
</dbReference>
<keyword evidence="3" id="KW-1185">Reference proteome</keyword>
<feature type="signal peptide" evidence="1">
    <location>
        <begin position="1"/>
        <end position="19"/>
    </location>
</feature>
<dbReference type="Pfam" id="PF16286">
    <property type="entry name" value="DUF4932"/>
    <property type="match status" value="1"/>
</dbReference>
<protein>
    <recommendedName>
        <fullName evidence="4">DUF4932 domain-containing protein</fullName>
    </recommendedName>
</protein>